<feature type="domain" description="Surface lipoprotein assembly modifier N-terminal TPR repeats region" evidence="9">
    <location>
        <begin position="16"/>
        <end position="118"/>
    </location>
</feature>
<protein>
    <submittedName>
        <fullName evidence="10">TPR repeat-containing protein NMB0313</fullName>
    </submittedName>
</protein>
<keyword evidence="4" id="KW-0732">Signal</keyword>
<keyword evidence="6" id="KW-0998">Cell outer membrane</keyword>
<dbReference type="GO" id="GO:0009279">
    <property type="term" value="C:cell outer membrane"/>
    <property type="evidence" value="ECO:0007669"/>
    <property type="project" value="UniProtKB-SubCell"/>
</dbReference>
<comment type="similarity">
    <text evidence="7">Belongs to the Slam family.</text>
</comment>
<evidence type="ECO:0000256" key="5">
    <source>
        <dbReference type="ARBA" id="ARBA00023136"/>
    </source>
</evidence>
<gene>
    <name evidence="10" type="ORF">NCTC12872_01894</name>
</gene>
<keyword evidence="5" id="KW-0472">Membrane</keyword>
<dbReference type="Pfam" id="PF04575">
    <property type="entry name" value="SlipAM"/>
    <property type="match status" value="1"/>
</dbReference>
<evidence type="ECO:0000313" key="10">
    <source>
        <dbReference type="EMBL" id="SUB59843.1"/>
    </source>
</evidence>
<comment type="subcellular location">
    <subcellularLocation>
        <location evidence="1">Cell outer membrane</location>
        <topology evidence="1">Multi-pass membrane protein</topology>
    </subcellularLocation>
</comment>
<feature type="domain" description="Surface lipoprotein assembly modifier C-terminal" evidence="8">
    <location>
        <begin position="143"/>
        <end position="427"/>
    </location>
</feature>
<dbReference type="RefSeq" id="WP_172460398.1">
    <property type="nucleotide sequence ID" value="NZ_LWIF01000001.1"/>
</dbReference>
<reference evidence="10 11" key="1">
    <citation type="submission" date="2018-06" db="EMBL/GenBank/DDBJ databases">
        <authorList>
            <consortium name="Pathogen Informatics"/>
            <person name="Doyle S."/>
        </authorList>
    </citation>
    <scope>NUCLEOTIDE SEQUENCE [LARGE SCALE GENOMIC DNA]</scope>
    <source>
        <strain evidence="10 11">NCTC12872</strain>
    </source>
</reference>
<name>A0A379CC35_9PAST</name>
<evidence type="ECO:0000256" key="1">
    <source>
        <dbReference type="ARBA" id="ARBA00004571"/>
    </source>
</evidence>
<evidence type="ECO:0000256" key="7">
    <source>
        <dbReference type="ARBA" id="ARBA00023609"/>
    </source>
</evidence>
<dbReference type="Proteomes" id="UP000255417">
    <property type="component" value="Unassembled WGS sequence"/>
</dbReference>
<dbReference type="EMBL" id="UGTA01000001">
    <property type="protein sequence ID" value="SUB59843.1"/>
    <property type="molecule type" value="Genomic_DNA"/>
</dbReference>
<evidence type="ECO:0000256" key="2">
    <source>
        <dbReference type="ARBA" id="ARBA00022452"/>
    </source>
</evidence>
<dbReference type="Gene3D" id="1.25.40.10">
    <property type="entry name" value="Tetratricopeptide repeat domain"/>
    <property type="match status" value="1"/>
</dbReference>
<evidence type="ECO:0000256" key="6">
    <source>
        <dbReference type="ARBA" id="ARBA00023237"/>
    </source>
</evidence>
<dbReference type="SUPFAM" id="SSF48452">
    <property type="entry name" value="TPR-like"/>
    <property type="match status" value="1"/>
</dbReference>
<keyword evidence="2" id="KW-1134">Transmembrane beta strand</keyword>
<keyword evidence="11" id="KW-1185">Reference proteome</keyword>
<proteinExistence type="inferred from homology"/>
<evidence type="ECO:0000259" key="8">
    <source>
        <dbReference type="Pfam" id="PF04575"/>
    </source>
</evidence>
<accession>A0A379CC35</accession>
<dbReference type="AlphaFoldDB" id="A0A379CC35"/>
<keyword evidence="3" id="KW-0812">Transmembrane</keyword>
<organism evidence="10 11">
    <name type="scientific">Phocoenobacter uteri</name>
    <dbReference type="NCBI Taxonomy" id="146806"/>
    <lineage>
        <taxon>Bacteria</taxon>
        <taxon>Pseudomonadati</taxon>
        <taxon>Pseudomonadota</taxon>
        <taxon>Gammaproteobacteria</taxon>
        <taxon>Pasteurellales</taxon>
        <taxon>Pasteurellaceae</taxon>
        <taxon>Phocoenobacter</taxon>
    </lineage>
</organism>
<dbReference type="InterPro" id="IPR007655">
    <property type="entry name" value="Slam_C"/>
</dbReference>
<evidence type="ECO:0000256" key="4">
    <source>
        <dbReference type="ARBA" id="ARBA00022729"/>
    </source>
</evidence>
<dbReference type="Pfam" id="PF24575">
    <property type="entry name" value="TPR_Slam"/>
    <property type="match status" value="1"/>
</dbReference>
<sequence length="427" mass="50220">MVFAYTQEPSKAILNTYKKLDEQPDKLLTQLVNALLQTNVDAVSQLFPLYSKLPKSFQTKDIRLWSLAILSASKGEHLEALNYYEKLHNIYPEMLPLKFQWGMSLFANRRYYEAKRIFTELKGKINSQVPNQILEHIDLEHKWNLLGNFNVVSNYNVNQGNSSQNGWTFGEPRHTYGIHLGIGLEKRWHLPKGFFINTKLMTESDFYPKYKPLNYLSIYSNFGIGYQDTKKEIQLTPFSEIVFNNMNSHFDYGATILGFKTQMNYNISSRWQVGTEYKVQYRSYHQENEALNNHIHKIDVMTLFKPRLRTNLKTNIFYEESFYNSIFKSKGYKTFGVGVLWNEIWGSHLGSQFSMEYYQSRYKGLKMIFNTTEKKSTVNLGIAIWNPKWSMQGVIPKLHFSYSLVKSNIDLFSYKEPKIFIEVFKPF</sequence>
<evidence type="ECO:0000256" key="3">
    <source>
        <dbReference type="ARBA" id="ARBA00022692"/>
    </source>
</evidence>
<evidence type="ECO:0000313" key="11">
    <source>
        <dbReference type="Proteomes" id="UP000255417"/>
    </source>
</evidence>
<evidence type="ECO:0000259" key="9">
    <source>
        <dbReference type="Pfam" id="PF24575"/>
    </source>
</evidence>
<dbReference type="InterPro" id="IPR057556">
    <property type="entry name" value="TPR_Slam"/>
</dbReference>
<dbReference type="InterPro" id="IPR011990">
    <property type="entry name" value="TPR-like_helical_dom_sf"/>
</dbReference>